<name>A0A371GEE6_MUCPR</name>
<accession>A0A371GEE6</accession>
<protein>
    <submittedName>
        <fullName evidence="1">Uncharacterized protein</fullName>
    </submittedName>
</protein>
<dbReference type="AlphaFoldDB" id="A0A371GEE6"/>
<proteinExistence type="predicted"/>
<evidence type="ECO:0000313" key="1">
    <source>
        <dbReference type="EMBL" id="RDX88948.1"/>
    </source>
</evidence>
<reference evidence="1" key="1">
    <citation type="submission" date="2018-05" db="EMBL/GenBank/DDBJ databases">
        <title>Draft genome of Mucuna pruriens seed.</title>
        <authorList>
            <person name="Nnadi N.E."/>
            <person name="Vos R."/>
            <person name="Hasami M.H."/>
            <person name="Devisetty U.K."/>
            <person name="Aguiy J.C."/>
        </authorList>
    </citation>
    <scope>NUCLEOTIDE SEQUENCE [LARGE SCALE GENOMIC DNA]</scope>
    <source>
        <strain evidence="1">JCA_2017</strain>
    </source>
</reference>
<gene>
    <name evidence="1" type="ORF">CR513_29404</name>
</gene>
<keyword evidence="2" id="KW-1185">Reference proteome</keyword>
<evidence type="ECO:0000313" key="2">
    <source>
        <dbReference type="Proteomes" id="UP000257109"/>
    </source>
</evidence>
<dbReference type="OrthoDB" id="1934635at2759"/>
<dbReference type="Proteomes" id="UP000257109">
    <property type="component" value="Unassembled WGS sequence"/>
</dbReference>
<dbReference type="EMBL" id="QJKJ01005803">
    <property type="protein sequence ID" value="RDX88948.1"/>
    <property type="molecule type" value="Genomic_DNA"/>
</dbReference>
<sequence length="86" mass="10064">MRKERVKEPSWVVKAREKRKKEMSPKEVRMVLLVKKEPLFAFPYDILPVDISHGLPSLRGIKHHIDLILGASLLNRHAYRKNPKAK</sequence>
<organism evidence="1 2">
    <name type="scientific">Mucuna pruriens</name>
    <name type="common">Velvet bean</name>
    <name type="synonym">Dolichos pruriens</name>
    <dbReference type="NCBI Taxonomy" id="157652"/>
    <lineage>
        <taxon>Eukaryota</taxon>
        <taxon>Viridiplantae</taxon>
        <taxon>Streptophyta</taxon>
        <taxon>Embryophyta</taxon>
        <taxon>Tracheophyta</taxon>
        <taxon>Spermatophyta</taxon>
        <taxon>Magnoliopsida</taxon>
        <taxon>eudicotyledons</taxon>
        <taxon>Gunneridae</taxon>
        <taxon>Pentapetalae</taxon>
        <taxon>rosids</taxon>
        <taxon>fabids</taxon>
        <taxon>Fabales</taxon>
        <taxon>Fabaceae</taxon>
        <taxon>Papilionoideae</taxon>
        <taxon>50 kb inversion clade</taxon>
        <taxon>NPAAA clade</taxon>
        <taxon>indigoferoid/millettioid clade</taxon>
        <taxon>Phaseoleae</taxon>
        <taxon>Mucuna</taxon>
    </lineage>
</organism>
<feature type="non-terminal residue" evidence="1">
    <location>
        <position position="1"/>
    </location>
</feature>
<comment type="caution">
    <text evidence="1">The sequence shown here is derived from an EMBL/GenBank/DDBJ whole genome shotgun (WGS) entry which is preliminary data.</text>
</comment>